<dbReference type="SMART" id="SM00091">
    <property type="entry name" value="PAS"/>
    <property type="match status" value="3"/>
</dbReference>
<evidence type="ECO:0000256" key="1">
    <source>
        <dbReference type="ARBA" id="ARBA00023015"/>
    </source>
</evidence>
<dbReference type="CDD" id="cd00130">
    <property type="entry name" value="PAS"/>
    <property type="match status" value="3"/>
</dbReference>
<keyword evidence="1" id="KW-0805">Transcription regulation</keyword>
<dbReference type="InterPro" id="IPR035965">
    <property type="entry name" value="PAS-like_dom_sf"/>
</dbReference>
<dbReference type="Proteomes" id="UP000281431">
    <property type="component" value="Unassembled WGS sequence"/>
</dbReference>
<dbReference type="PANTHER" id="PTHR34236">
    <property type="entry name" value="DIMETHYL SULFOXIDE REDUCTASE TRANSCRIPTIONAL ACTIVATOR"/>
    <property type="match status" value="1"/>
</dbReference>
<feature type="domain" description="PAS" evidence="3">
    <location>
        <begin position="235"/>
        <end position="287"/>
    </location>
</feature>
<sequence length="917" mass="102039">ADWYRTLLGHSSDAIVVLDDEYRITATGPTVESAGPYGDEKRDGARVLDPIHSDDQSRVLDALDSLRDGQEDATTVEYRCRRDDRWRVYEATFTDRFGDGVVEGIVGSIRDVTASRQVERELEESLERVTDAFFALDTEWRFTYLNDQAVEDVDLDRSDLLGRSILEVFPTLEDSVFHRESVEALETQTHRTVEGYFEPYDAWIEARIYPSPTGISVYWRDVTERIEREWKLDERTERLEALIENVPVGLFALDADGTITFAEGRALENLAVDLDGLAGESIATVFDDQPAIRADLRASLEGYPIHTQRRLKDRVFEAWSRPITTAGTVERTIGIAVDVTDRVHYQETLNALHEATSHLLTVESKADACEYIVDVAADVLDLEAVVYRFDERDNELVPAAHSPGIEQMAGSPPRLRPRDGSITWNSFVSDSPRAFDDVRRSEHVYNEDTNVRSGLYVPLGEHGVLVAASTETGQFDENTAELAQLFATTAEAALDRIGRTQRLHDRERELKRQNAHLERLNETNEVRQEIEQLLLMADSRDEIERGICERVTDLEACSMAWIGDPDPSGNQLEPRCSAGREHGYLESVAVTTVDDSAAEPAGRAARGREPVSVENVADSVHDGAWRADALSRNFQSVFAVPLIYDGFLYGVLSIYGDEPDAFDDLLRSTLAELGETIAHTIDAVKRKTALLGDEVTEIELEIGGDSILTQLSDRLDAQVAFEGSTPRDDVTIVFASVDESIPADGSGLELDDVDGIVAGSIIETDDRTLIQLEVTRPFLDSIVTVHGGTIREFVATNGTASAVVDVPTTVDIREVVSTLNRRGITATLVARREQTDDDVPALDGSTRSRLLERLTERQREVVQTAYHSGFFEWPRRTTGEEIADSLDISPPAFHKHVRFSEQKLFDTIFESGSSADG</sequence>
<organism evidence="5 6">
    <name type="scientific">Natrarchaeobius chitinivorans</name>
    <dbReference type="NCBI Taxonomy" id="1679083"/>
    <lineage>
        <taxon>Archaea</taxon>
        <taxon>Methanobacteriati</taxon>
        <taxon>Methanobacteriota</taxon>
        <taxon>Stenosarchaea group</taxon>
        <taxon>Halobacteria</taxon>
        <taxon>Halobacteriales</taxon>
        <taxon>Natrialbaceae</taxon>
        <taxon>Natrarchaeobius</taxon>
    </lineage>
</organism>
<dbReference type="Pfam" id="PF08448">
    <property type="entry name" value="PAS_4"/>
    <property type="match status" value="3"/>
</dbReference>
<evidence type="ECO:0000256" key="2">
    <source>
        <dbReference type="ARBA" id="ARBA00023163"/>
    </source>
</evidence>
<dbReference type="NCBIfam" id="TIGR00229">
    <property type="entry name" value="sensory_box"/>
    <property type="match status" value="3"/>
</dbReference>
<dbReference type="PANTHER" id="PTHR34236:SF1">
    <property type="entry name" value="DIMETHYL SULFOXIDE REDUCTASE TRANSCRIPTIONAL ACTIVATOR"/>
    <property type="match status" value="1"/>
</dbReference>
<evidence type="ECO:0000313" key="6">
    <source>
        <dbReference type="Proteomes" id="UP000281431"/>
    </source>
</evidence>
<feature type="domain" description="PAS" evidence="3">
    <location>
        <begin position="118"/>
        <end position="196"/>
    </location>
</feature>
<dbReference type="InterPro" id="IPR007050">
    <property type="entry name" value="HTH_bacterioopsin"/>
</dbReference>
<dbReference type="InterPro" id="IPR031803">
    <property type="entry name" value="BAT_GAF/HTH-assoc"/>
</dbReference>
<gene>
    <name evidence="5" type="ORF">EA472_19645</name>
</gene>
<comment type="caution">
    <text evidence="5">The sequence shown here is derived from an EMBL/GenBank/DDBJ whole genome shotgun (WGS) entry which is preliminary data.</text>
</comment>
<accession>A0A3N6M8D4</accession>
<keyword evidence="2" id="KW-0804">Transcription</keyword>
<dbReference type="SUPFAM" id="SSF88659">
    <property type="entry name" value="Sigma3 and sigma4 domains of RNA polymerase sigma factors"/>
    <property type="match status" value="1"/>
</dbReference>
<dbReference type="EMBL" id="REFZ01000021">
    <property type="protein sequence ID" value="RQG96924.1"/>
    <property type="molecule type" value="Genomic_DNA"/>
</dbReference>
<dbReference type="InterPro" id="IPR013324">
    <property type="entry name" value="RNA_pol_sigma_r3/r4-like"/>
</dbReference>
<dbReference type="InterPro" id="IPR013656">
    <property type="entry name" value="PAS_4"/>
</dbReference>
<dbReference type="InterPro" id="IPR000014">
    <property type="entry name" value="PAS"/>
</dbReference>
<dbReference type="Pfam" id="PF04967">
    <property type="entry name" value="HTH_10"/>
    <property type="match status" value="1"/>
</dbReference>
<dbReference type="Gene3D" id="3.30.450.40">
    <property type="match status" value="2"/>
</dbReference>
<name>A0A3N6M8D4_NATCH</name>
<proteinExistence type="predicted"/>
<dbReference type="OrthoDB" id="342253at2157"/>
<evidence type="ECO:0000259" key="3">
    <source>
        <dbReference type="PROSITE" id="PS50112"/>
    </source>
</evidence>
<protein>
    <submittedName>
        <fullName evidence="5">PAS domain S-box protein</fullName>
    </submittedName>
</protein>
<evidence type="ECO:0000259" key="4">
    <source>
        <dbReference type="PROSITE" id="PS50113"/>
    </source>
</evidence>
<feature type="non-terminal residue" evidence="5">
    <location>
        <position position="1"/>
    </location>
</feature>
<keyword evidence="6" id="KW-1185">Reference proteome</keyword>
<dbReference type="InterPro" id="IPR003018">
    <property type="entry name" value="GAF"/>
</dbReference>
<dbReference type="PROSITE" id="PS50113">
    <property type="entry name" value="PAC"/>
    <property type="match status" value="1"/>
</dbReference>
<dbReference type="InterPro" id="IPR000700">
    <property type="entry name" value="PAS-assoc_C"/>
</dbReference>
<dbReference type="SUPFAM" id="SSF55781">
    <property type="entry name" value="GAF domain-like"/>
    <property type="match status" value="2"/>
</dbReference>
<dbReference type="AlphaFoldDB" id="A0A3N6M8D4"/>
<dbReference type="Pfam" id="PF13185">
    <property type="entry name" value="GAF_2"/>
    <property type="match status" value="2"/>
</dbReference>
<dbReference type="SMART" id="SM00065">
    <property type="entry name" value="GAF"/>
    <property type="match status" value="2"/>
</dbReference>
<feature type="domain" description="PAC" evidence="4">
    <location>
        <begin position="74"/>
        <end position="124"/>
    </location>
</feature>
<evidence type="ECO:0000313" key="5">
    <source>
        <dbReference type="EMBL" id="RQG96924.1"/>
    </source>
</evidence>
<dbReference type="Gene3D" id="3.30.450.20">
    <property type="entry name" value="PAS domain"/>
    <property type="match status" value="3"/>
</dbReference>
<dbReference type="InterPro" id="IPR029016">
    <property type="entry name" value="GAF-like_dom_sf"/>
</dbReference>
<dbReference type="PROSITE" id="PS50112">
    <property type="entry name" value="PAS"/>
    <property type="match status" value="2"/>
</dbReference>
<dbReference type="SUPFAM" id="SSF55785">
    <property type="entry name" value="PYP-like sensor domain (PAS domain)"/>
    <property type="match status" value="3"/>
</dbReference>
<dbReference type="Pfam" id="PF15915">
    <property type="entry name" value="BAT"/>
    <property type="match status" value="1"/>
</dbReference>
<reference evidence="5 6" key="1">
    <citation type="submission" date="2018-10" db="EMBL/GenBank/DDBJ databases">
        <title>Natrarchaeobius chitinivorans gen. nov., sp. nov., and Natrarchaeobius haloalkaliphilus sp. nov., alkaliphilic, chitin-utilizing haloarchaea from hypersaline alkaline lakes.</title>
        <authorList>
            <person name="Sorokin D.Y."/>
            <person name="Elcheninov A.G."/>
            <person name="Kostrikina N.A."/>
            <person name="Bale N.J."/>
            <person name="Sinninghe Damste J.S."/>
            <person name="Khijniak T.V."/>
            <person name="Kublanov I.V."/>
            <person name="Toshchakov S.V."/>
        </authorList>
    </citation>
    <scope>NUCLEOTIDE SEQUENCE [LARGE SCALE GENOMIC DNA]</scope>
    <source>
        <strain evidence="5 6">AArcht7</strain>
    </source>
</reference>